<dbReference type="Pfam" id="PF11716">
    <property type="entry name" value="MDMPI_N"/>
    <property type="match status" value="1"/>
</dbReference>
<reference evidence="2 3" key="1">
    <citation type="submission" date="2015-05" db="EMBL/GenBank/DDBJ databases">
        <title>Genome sequence of Mycobacterium heraklionense Davo strain.</title>
        <authorList>
            <person name="Greninger A.L."/>
            <person name="Cunningham G."/>
            <person name="Miller S."/>
        </authorList>
    </citation>
    <scope>NUCLEOTIDE SEQUENCE [LARGE SCALE GENOMIC DNA]</scope>
    <source>
        <strain evidence="2 3">Davo</strain>
    </source>
</reference>
<organism evidence="2 3">
    <name type="scientific">Mycolicibacter heraklionensis</name>
    <dbReference type="NCBI Taxonomy" id="512402"/>
    <lineage>
        <taxon>Bacteria</taxon>
        <taxon>Bacillati</taxon>
        <taxon>Actinomycetota</taxon>
        <taxon>Actinomycetes</taxon>
        <taxon>Mycobacteriales</taxon>
        <taxon>Mycobacteriaceae</taxon>
        <taxon>Mycolicibacter</taxon>
    </lineage>
</organism>
<dbReference type="Gene3D" id="1.20.120.450">
    <property type="entry name" value="dinb family like domain"/>
    <property type="match status" value="1"/>
</dbReference>
<dbReference type="InterPro" id="IPR024344">
    <property type="entry name" value="MDMPI_metal-binding"/>
</dbReference>
<keyword evidence="3" id="KW-1185">Reference proteome</keyword>
<accession>A0ABR5FKZ2</accession>
<dbReference type="InterPro" id="IPR034660">
    <property type="entry name" value="DinB/YfiT-like"/>
</dbReference>
<evidence type="ECO:0000259" key="1">
    <source>
        <dbReference type="Pfam" id="PF11716"/>
    </source>
</evidence>
<name>A0ABR5FKZ2_9MYCO</name>
<dbReference type="SUPFAM" id="SSF109854">
    <property type="entry name" value="DinB/YfiT-like putative metalloenzymes"/>
    <property type="match status" value="1"/>
</dbReference>
<comment type="caution">
    <text evidence="2">The sequence shown here is derived from an EMBL/GenBank/DDBJ whole genome shotgun (WGS) entry which is preliminary data.</text>
</comment>
<dbReference type="InterPro" id="IPR017517">
    <property type="entry name" value="Maleyloyr_isom"/>
</dbReference>
<evidence type="ECO:0000313" key="2">
    <source>
        <dbReference type="EMBL" id="KLO31621.1"/>
    </source>
</evidence>
<protein>
    <submittedName>
        <fullName evidence="2">DinB family protein</fullName>
    </submittedName>
</protein>
<feature type="domain" description="Mycothiol-dependent maleylpyruvate isomerase metal-binding" evidence="1">
    <location>
        <begin position="23"/>
        <end position="104"/>
    </location>
</feature>
<dbReference type="NCBIfam" id="TIGR03083">
    <property type="entry name" value="maleylpyruvate isomerase family mycothiol-dependent enzyme"/>
    <property type="match status" value="1"/>
</dbReference>
<sequence>MIGEPVNTGSGGVDPVDGLEMATAERRDLADLLATLTPDQWEAQSLCERWRVRDVVAHVMSFDGVSLLGMFGRVIRGRIIDANQVWVDELALLSTEQLLDRLQARLRPQGLATTFGGRLALLDVTIHHQDIRRPLGLPRQIPAERLRCVLGDSLHTPELPGWHLARGVRLTTTDLDWSHGRGPELTGPAEAVLMAVSGRQSAIGELDGPGQQVLARRLARRQCRTHDRTRSRPR</sequence>
<dbReference type="EMBL" id="LDPO01000001">
    <property type="protein sequence ID" value="KLO31621.1"/>
    <property type="molecule type" value="Genomic_DNA"/>
</dbReference>
<evidence type="ECO:0000313" key="3">
    <source>
        <dbReference type="Proteomes" id="UP000036464"/>
    </source>
</evidence>
<proteinExistence type="predicted"/>
<dbReference type="Proteomes" id="UP000036464">
    <property type="component" value="Unassembled WGS sequence"/>
</dbReference>
<gene>
    <name evidence="2" type="ORF">ABW16_02005</name>
</gene>